<evidence type="ECO:0000256" key="3">
    <source>
        <dbReference type="ARBA" id="ARBA00022490"/>
    </source>
</evidence>
<comment type="subunit">
    <text evidence="6">Component of the Arp2/3 complex.</text>
</comment>
<dbReference type="GO" id="GO:0034314">
    <property type="term" value="P:Arp2/3 complex-mediated actin nucleation"/>
    <property type="evidence" value="ECO:0007669"/>
    <property type="project" value="InterPro"/>
</dbReference>
<dbReference type="GO" id="GO:0030041">
    <property type="term" value="P:actin filament polymerization"/>
    <property type="evidence" value="ECO:0007669"/>
    <property type="project" value="InterPro"/>
</dbReference>
<dbReference type="PANTHER" id="PTHR12058:SF0">
    <property type="entry name" value="ACTIN-RELATED PROTEIN 2_3 COMPLEX SUBUNIT 2"/>
    <property type="match status" value="1"/>
</dbReference>
<dbReference type="PANTHER" id="PTHR12058">
    <property type="entry name" value="ARP2/3 COMPLEX 34 KDA SUBUNIT"/>
    <property type="match status" value="1"/>
</dbReference>
<organism evidence="7 8">
    <name type="scientific">Panagrolaimus superbus</name>
    <dbReference type="NCBI Taxonomy" id="310955"/>
    <lineage>
        <taxon>Eukaryota</taxon>
        <taxon>Metazoa</taxon>
        <taxon>Ecdysozoa</taxon>
        <taxon>Nematoda</taxon>
        <taxon>Chromadorea</taxon>
        <taxon>Rhabditida</taxon>
        <taxon>Tylenchina</taxon>
        <taxon>Panagrolaimomorpha</taxon>
        <taxon>Panagrolaimoidea</taxon>
        <taxon>Panagrolaimidae</taxon>
        <taxon>Panagrolaimus</taxon>
    </lineage>
</organism>
<dbReference type="Pfam" id="PF04045">
    <property type="entry name" value="P34-Arc"/>
    <property type="match status" value="1"/>
</dbReference>
<dbReference type="Proteomes" id="UP000887577">
    <property type="component" value="Unplaced"/>
</dbReference>
<dbReference type="InterPro" id="IPR007188">
    <property type="entry name" value="ARPC2"/>
</dbReference>
<dbReference type="GO" id="GO:0005200">
    <property type="term" value="F:structural constituent of cytoskeleton"/>
    <property type="evidence" value="ECO:0007669"/>
    <property type="project" value="TreeGrafter"/>
</dbReference>
<evidence type="ECO:0000256" key="1">
    <source>
        <dbReference type="ARBA" id="ARBA00004245"/>
    </source>
</evidence>
<keyword evidence="3 6" id="KW-0963">Cytoplasm</keyword>
<dbReference type="FunFam" id="3.30.1460.20:FF:000002">
    <property type="entry name" value="Arp2/3 complex 34 kDa subunit"/>
    <property type="match status" value="1"/>
</dbReference>
<reference evidence="8" key="1">
    <citation type="submission" date="2022-11" db="UniProtKB">
        <authorList>
            <consortium name="WormBaseParasite"/>
        </authorList>
    </citation>
    <scope>IDENTIFICATION</scope>
</reference>
<accession>A0A914Z2J6</accession>
<dbReference type="GO" id="GO:0051015">
    <property type="term" value="F:actin filament binding"/>
    <property type="evidence" value="ECO:0007669"/>
    <property type="project" value="TreeGrafter"/>
</dbReference>
<comment type="subcellular location">
    <subcellularLocation>
        <location evidence="1 6">Cytoplasm</location>
        <location evidence="1 6">Cytoskeleton</location>
    </subcellularLocation>
</comment>
<dbReference type="GO" id="GO:0005885">
    <property type="term" value="C:Arp2/3 protein complex"/>
    <property type="evidence" value="ECO:0007669"/>
    <property type="project" value="InterPro"/>
</dbReference>
<dbReference type="Gene3D" id="3.30.1460.20">
    <property type="match status" value="2"/>
</dbReference>
<evidence type="ECO:0000256" key="2">
    <source>
        <dbReference type="ARBA" id="ARBA00007192"/>
    </source>
</evidence>
<evidence type="ECO:0000256" key="5">
    <source>
        <dbReference type="ARBA" id="ARBA00023212"/>
    </source>
</evidence>
<evidence type="ECO:0000313" key="7">
    <source>
        <dbReference type="Proteomes" id="UP000887577"/>
    </source>
</evidence>
<evidence type="ECO:0000313" key="8">
    <source>
        <dbReference type="WBParaSite" id="PSU_v2.g6295.t1"/>
    </source>
</evidence>
<dbReference type="WBParaSite" id="PSU_v2.g6295.t1">
    <property type="protein sequence ID" value="PSU_v2.g6295.t1"/>
    <property type="gene ID" value="PSU_v2.g6295"/>
</dbReference>
<keyword evidence="5 6" id="KW-0206">Cytoskeleton</keyword>
<comment type="function">
    <text evidence="6">Functions as actin-binding component of the Arp2/3 complex which is involved in regulation of actin polymerization and together with an activating nucleation-promoting factor (NPF) mediates the formation of branched actin networks.</text>
</comment>
<keyword evidence="7" id="KW-1185">Reference proteome</keyword>
<sequence length="287" mass="33547">MFILQQYNVYVYEFLQRHFTNAKNGGNPERVLNNVPDFDGGHYFICNKNDDKNLIMISLNIRYYKELQSHGCDAFLRSHYSGYIQDTPEEGYNVSLVFDLTKLPDDLDALALKAAHLKRNCFASVFYKYFDIQAKLEKGEPATHTRAVVHYRPDETLFIDAKSDRVTVIYSTIFKEDDAVAGKLFLQEFEQGRRSSQTAPQVLYRIREPPNELKDCKDALVGENVGYITFIFFPRHLTPANRDNTINLLHIFRDYLHYHIKCSKAFLHSRFRQKATEWLKVLNRAKP</sequence>
<dbReference type="AlphaFoldDB" id="A0A914Z2J6"/>
<dbReference type="InterPro" id="IPR034666">
    <property type="entry name" value="ARPC2/4"/>
</dbReference>
<dbReference type="SUPFAM" id="SSF69645">
    <property type="entry name" value="Arp2/3 complex subunits"/>
    <property type="match status" value="2"/>
</dbReference>
<evidence type="ECO:0000256" key="6">
    <source>
        <dbReference type="RuleBase" id="RU364015"/>
    </source>
</evidence>
<name>A0A914Z2J6_9BILA</name>
<evidence type="ECO:0000256" key="4">
    <source>
        <dbReference type="ARBA" id="ARBA00023203"/>
    </source>
</evidence>
<comment type="similarity">
    <text evidence="2 6">Belongs to the ARPC2 family.</text>
</comment>
<proteinExistence type="inferred from homology"/>
<keyword evidence="4 6" id="KW-0009">Actin-binding</keyword>
<protein>
    <recommendedName>
        <fullName evidence="6">Arp2/3 complex 34 kDa subunit</fullName>
    </recommendedName>
</protein>